<comment type="caution">
    <text evidence="2">The sequence shown here is derived from an EMBL/GenBank/DDBJ whole genome shotgun (WGS) entry which is preliminary data.</text>
</comment>
<feature type="transmembrane region" description="Helical" evidence="1">
    <location>
        <begin position="32"/>
        <end position="52"/>
    </location>
</feature>
<evidence type="ECO:0000256" key="1">
    <source>
        <dbReference type="SAM" id="Phobius"/>
    </source>
</evidence>
<evidence type="ECO:0000313" key="3">
    <source>
        <dbReference type="Proteomes" id="UP000216020"/>
    </source>
</evidence>
<accession>A0A261S0Z4</accession>
<proteinExistence type="predicted"/>
<dbReference type="Proteomes" id="UP000216020">
    <property type="component" value="Unassembled WGS sequence"/>
</dbReference>
<sequence>MNDRNSSDIGRIRPHGAAALSRSTGRVVMRTWRLLAGIVALLLAAWAGASAWSQLMRPVEQQNVWGIAAGLLLAWGAWWLLVSSWRSFFGRAPRKANDGQA</sequence>
<dbReference type="EMBL" id="NEVM01000005">
    <property type="protein sequence ID" value="OZI30183.1"/>
    <property type="molecule type" value="Genomic_DNA"/>
</dbReference>
<evidence type="ECO:0000313" key="2">
    <source>
        <dbReference type="EMBL" id="OZI30183.1"/>
    </source>
</evidence>
<dbReference type="OrthoDB" id="10001973at2"/>
<feature type="transmembrane region" description="Helical" evidence="1">
    <location>
        <begin position="64"/>
        <end position="85"/>
    </location>
</feature>
<keyword evidence="1" id="KW-0812">Transmembrane</keyword>
<keyword evidence="1" id="KW-0472">Membrane</keyword>
<organism evidence="2 3">
    <name type="scientific">Bordetella genomosp. 10</name>
    <dbReference type="NCBI Taxonomy" id="1416804"/>
    <lineage>
        <taxon>Bacteria</taxon>
        <taxon>Pseudomonadati</taxon>
        <taxon>Pseudomonadota</taxon>
        <taxon>Betaproteobacteria</taxon>
        <taxon>Burkholderiales</taxon>
        <taxon>Alcaligenaceae</taxon>
        <taxon>Bordetella</taxon>
    </lineage>
</organism>
<gene>
    <name evidence="2" type="ORF">CAL29_19170</name>
</gene>
<dbReference type="AlphaFoldDB" id="A0A261S0Z4"/>
<keyword evidence="1" id="KW-1133">Transmembrane helix</keyword>
<keyword evidence="3" id="KW-1185">Reference proteome</keyword>
<name>A0A261S0Z4_9BORD</name>
<protein>
    <submittedName>
        <fullName evidence="2">Uncharacterized protein</fullName>
    </submittedName>
</protein>
<dbReference type="RefSeq" id="WP_094854620.1">
    <property type="nucleotide sequence ID" value="NZ_NEVM01000005.1"/>
</dbReference>
<reference evidence="3" key="1">
    <citation type="submission" date="2017-05" db="EMBL/GenBank/DDBJ databases">
        <title>Complete and WGS of Bordetella genogroups.</title>
        <authorList>
            <person name="Spilker T."/>
            <person name="Lipuma J."/>
        </authorList>
    </citation>
    <scope>NUCLEOTIDE SEQUENCE [LARGE SCALE GENOMIC DNA]</scope>
    <source>
        <strain evidence="3">AU16122</strain>
    </source>
</reference>